<accession>A0A2V4DYC1</accession>
<gene>
    <name evidence="1" type="ORF">DKK70_11685</name>
</gene>
<dbReference type="RefSeq" id="WP_110434172.1">
    <property type="nucleotide sequence ID" value="NZ_QGLR01000013.1"/>
</dbReference>
<sequence length="144" mass="16571">MKIFKSFVFFVVIFLVFSCDNNKKNTVVKSNDSLTAVQNSMIEPMKKALPIEVDELTTLIGVDKDKERNIINYQYDVKNTPEHTLLLPSTLDTIHQALFNAYCENTEEMQQLKTAFPDGANYHYFIDNKEIVVVELTPTDCRVK</sequence>
<name>A0A2V4DYC1_9GAMM</name>
<dbReference type="AlphaFoldDB" id="A0A2V4DYC1"/>
<reference evidence="1 2" key="1">
    <citation type="submission" date="2018-05" db="EMBL/GenBank/DDBJ databases">
        <title>Reference genomes for bee gut microbiota database.</title>
        <authorList>
            <person name="Ellegaard K.M."/>
        </authorList>
    </citation>
    <scope>NUCLEOTIDE SEQUENCE [LARGE SCALE GENOMIC DNA]</scope>
    <source>
        <strain evidence="1 2">ESL0182</strain>
    </source>
</reference>
<evidence type="ECO:0000313" key="2">
    <source>
        <dbReference type="Proteomes" id="UP000247932"/>
    </source>
</evidence>
<proteinExistence type="predicted"/>
<comment type="caution">
    <text evidence="1">The sequence shown here is derived from an EMBL/GenBank/DDBJ whole genome shotgun (WGS) entry which is preliminary data.</text>
</comment>
<dbReference type="OrthoDB" id="7066446at2"/>
<dbReference type="EMBL" id="QGLR01000013">
    <property type="protein sequence ID" value="PXZ05243.1"/>
    <property type="molecule type" value="Genomic_DNA"/>
</dbReference>
<evidence type="ECO:0008006" key="3">
    <source>
        <dbReference type="Google" id="ProtNLM"/>
    </source>
</evidence>
<dbReference type="Proteomes" id="UP000247932">
    <property type="component" value="Unassembled WGS sequence"/>
</dbReference>
<organism evidence="1 2">
    <name type="scientific">Gilliamella apicola</name>
    <dbReference type="NCBI Taxonomy" id="1196095"/>
    <lineage>
        <taxon>Bacteria</taxon>
        <taxon>Pseudomonadati</taxon>
        <taxon>Pseudomonadota</taxon>
        <taxon>Gammaproteobacteria</taxon>
        <taxon>Orbales</taxon>
        <taxon>Orbaceae</taxon>
        <taxon>Gilliamella</taxon>
    </lineage>
</organism>
<evidence type="ECO:0000313" key="1">
    <source>
        <dbReference type="EMBL" id="PXZ05243.1"/>
    </source>
</evidence>
<keyword evidence="2" id="KW-1185">Reference proteome</keyword>
<protein>
    <recommendedName>
        <fullName evidence="3">Lipoprotein</fullName>
    </recommendedName>
</protein>
<dbReference type="PROSITE" id="PS51257">
    <property type="entry name" value="PROKAR_LIPOPROTEIN"/>
    <property type="match status" value="1"/>
</dbReference>